<feature type="transmembrane region" description="Helical" evidence="2">
    <location>
        <begin position="438"/>
        <end position="461"/>
    </location>
</feature>
<protein>
    <submittedName>
        <fullName evidence="3">MATE family efflux transporter</fullName>
    </submittedName>
</protein>
<keyword evidence="4" id="KW-1185">Reference proteome</keyword>
<dbReference type="GO" id="GO:0015297">
    <property type="term" value="F:antiporter activity"/>
    <property type="evidence" value="ECO:0007669"/>
    <property type="project" value="InterPro"/>
</dbReference>
<dbReference type="GO" id="GO:0005886">
    <property type="term" value="C:plasma membrane"/>
    <property type="evidence" value="ECO:0007669"/>
    <property type="project" value="TreeGrafter"/>
</dbReference>
<feature type="transmembrane region" description="Helical" evidence="2">
    <location>
        <begin position="202"/>
        <end position="226"/>
    </location>
</feature>
<dbReference type="Proteomes" id="UP001336250">
    <property type="component" value="Unassembled WGS sequence"/>
</dbReference>
<dbReference type="InterPro" id="IPR002528">
    <property type="entry name" value="MATE_fam"/>
</dbReference>
<dbReference type="Pfam" id="PF01554">
    <property type="entry name" value="MatE"/>
    <property type="match status" value="2"/>
</dbReference>
<feature type="transmembrane region" description="Helical" evidence="2">
    <location>
        <begin position="173"/>
        <end position="196"/>
    </location>
</feature>
<dbReference type="RefSeq" id="WP_332288294.1">
    <property type="nucleotide sequence ID" value="NZ_JAZIBG010000017.1"/>
</dbReference>
<reference evidence="3 4" key="1">
    <citation type="submission" date="2024-02" db="EMBL/GenBank/DDBJ databases">
        <title>Genome sequence of Aquincola sp. MAHUQ-54.</title>
        <authorList>
            <person name="Huq M.A."/>
        </authorList>
    </citation>
    <scope>NUCLEOTIDE SEQUENCE [LARGE SCALE GENOMIC DNA]</scope>
    <source>
        <strain evidence="3 4">MAHUQ-54</strain>
    </source>
</reference>
<accession>A0AAW9QD69</accession>
<feature type="transmembrane region" description="Helical" evidence="2">
    <location>
        <begin position="26"/>
        <end position="46"/>
    </location>
</feature>
<dbReference type="GO" id="GO:0042910">
    <property type="term" value="F:xenobiotic transmembrane transporter activity"/>
    <property type="evidence" value="ECO:0007669"/>
    <property type="project" value="InterPro"/>
</dbReference>
<feature type="transmembrane region" description="Helical" evidence="2">
    <location>
        <begin position="291"/>
        <end position="309"/>
    </location>
</feature>
<feature type="transmembrane region" description="Helical" evidence="2">
    <location>
        <begin position="403"/>
        <end position="426"/>
    </location>
</feature>
<dbReference type="AlphaFoldDB" id="A0AAW9QD69"/>
<dbReference type="PANTHER" id="PTHR43298">
    <property type="entry name" value="MULTIDRUG RESISTANCE PROTEIN NORM-RELATED"/>
    <property type="match status" value="1"/>
</dbReference>
<gene>
    <name evidence="3" type="ORF">V4F39_05470</name>
</gene>
<organism evidence="3 4">
    <name type="scientific">Aquincola agrisoli</name>
    <dbReference type="NCBI Taxonomy" id="3119538"/>
    <lineage>
        <taxon>Bacteria</taxon>
        <taxon>Pseudomonadati</taxon>
        <taxon>Pseudomonadota</taxon>
        <taxon>Betaproteobacteria</taxon>
        <taxon>Burkholderiales</taxon>
        <taxon>Sphaerotilaceae</taxon>
        <taxon>Aquincola</taxon>
    </lineage>
</organism>
<keyword evidence="2" id="KW-0812">Transmembrane</keyword>
<feature type="transmembrane region" description="Helical" evidence="2">
    <location>
        <begin position="103"/>
        <end position="123"/>
    </location>
</feature>
<dbReference type="InterPro" id="IPR050222">
    <property type="entry name" value="MATE_MdtK"/>
</dbReference>
<keyword evidence="2" id="KW-1133">Transmembrane helix</keyword>
<dbReference type="NCBIfam" id="TIGR00797">
    <property type="entry name" value="matE"/>
    <property type="match status" value="1"/>
</dbReference>
<sequence>MAAEGPREGRPPADAPRSLREDARRIARLAWPLLVGQLAVLAFGTIDTMLVARYAAADLAALAVGGAAYITVFIGLMGVVLALGPIVGQLYGARRLEEAGAQLHQAVWLALGLSVVGSTLLAFPQPFLLLARATPDVADKVRGYTGALALSLPAALLFTAYRGFNTAVSRPKAVTALQLGGLALKLPLSFLFVYGAGPVAPMGVAGCGLATCIAMWAQFAAAVVLLRRDPFYAPFRLWGHGLRPPSRPALAAQLRLGIPMGLSIGIEVTGFTFMAFFISRLSPTAVAGHQIAANLVAMMYMLPLSLANATSTLVAQSIGAGAMDQARRLGWRGLGLGAGLAAAVGLLVLVSREWVVRAYTADPVIVAAALPLLAWVAVFHMGDAMQCLASFVLRAYRIATVPLLIYASAIWGIGLGGGYALVFGWADGAPAAVQGAPGFWAASTAGLVAAALGLVGLLAWVQRQRA</sequence>
<evidence type="ECO:0000313" key="3">
    <source>
        <dbReference type="EMBL" id="MEF7613354.1"/>
    </source>
</evidence>
<evidence type="ECO:0000256" key="2">
    <source>
        <dbReference type="SAM" id="Phobius"/>
    </source>
</evidence>
<proteinExistence type="predicted"/>
<name>A0AAW9QD69_9BURK</name>
<feature type="transmembrane region" description="Helical" evidence="2">
    <location>
        <begin position="143"/>
        <end position="161"/>
    </location>
</feature>
<dbReference type="EMBL" id="JAZIBG010000017">
    <property type="protein sequence ID" value="MEF7613354.1"/>
    <property type="molecule type" value="Genomic_DNA"/>
</dbReference>
<feature type="transmembrane region" description="Helical" evidence="2">
    <location>
        <begin position="329"/>
        <end position="351"/>
    </location>
</feature>
<keyword evidence="1" id="KW-0813">Transport</keyword>
<comment type="caution">
    <text evidence="3">The sequence shown here is derived from an EMBL/GenBank/DDBJ whole genome shotgun (WGS) entry which is preliminary data.</text>
</comment>
<dbReference type="PANTHER" id="PTHR43298:SF2">
    <property type="entry name" value="FMN_FAD EXPORTER YEEO-RELATED"/>
    <property type="match status" value="1"/>
</dbReference>
<feature type="transmembrane region" description="Helical" evidence="2">
    <location>
        <begin position="256"/>
        <end position="279"/>
    </location>
</feature>
<evidence type="ECO:0000313" key="4">
    <source>
        <dbReference type="Proteomes" id="UP001336250"/>
    </source>
</evidence>
<feature type="transmembrane region" description="Helical" evidence="2">
    <location>
        <begin position="66"/>
        <end position="91"/>
    </location>
</feature>
<evidence type="ECO:0000256" key="1">
    <source>
        <dbReference type="ARBA" id="ARBA00022448"/>
    </source>
</evidence>
<keyword evidence="2" id="KW-0472">Membrane</keyword>
<feature type="transmembrane region" description="Helical" evidence="2">
    <location>
        <begin position="363"/>
        <end position="382"/>
    </location>
</feature>